<dbReference type="GO" id="GO:0060962">
    <property type="term" value="P:regulation of ribosomal protein gene transcription by RNA polymerase II"/>
    <property type="evidence" value="ECO:0007669"/>
    <property type="project" value="InterPro"/>
</dbReference>
<dbReference type="InParanoid" id="C4QY03"/>
<dbReference type="eggNOG" id="ENOG502QQB6">
    <property type="taxonomic scope" value="Eukaryota"/>
</dbReference>
<dbReference type="PANTHER" id="PTHR28057:SF1">
    <property type="entry name" value="PROTEIN IFH1-RELATED"/>
    <property type="match status" value="1"/>
</dbReference>
<feature type="compositionally biased region" description="Acidic residues" evidence="1">
    <location>
        <begin position="485"/>
        <end position="496"/>
    </location>
</feature>
<dbReference type="OMA" id="KLGTWET"/>
<feature type="compositionally biased region" description="Basic and acidic residues" evidence="1">
    <location>
        <begin position="201"/>
        <end position="218"/>
    </location>
</feature>
<feature type="region of interest" description="Disordered" evidence="1">
    <location>
        <begin position="477"/>
        <end position="518"/>
    </location>
</feature>
<gene>
    <name evidence="2" type="ordered locus">PAS_chr1-4_0288</name>
</gene>
<feature type="compositionally biased region" description="Basic residues" evidence="1">
    <location>
        <begin position="1"/>
        <end position="12"/>
    </location>
</feature>
<dbReference type="InterPro" id="IPR018837">
    <property type="entry name" value="TF_CRF1/IFH1"/>
</dbReference>
<dbReference type="STRING" id="644223.C4QY03"/>
<dbReference type="RefSeq" id="XP_002490407.1">
    <property type="nucleotide sequence ID" value="XM_002490362.1"/>
</dbReference>
<feature type="region of interest" description="Disordered" evidence="1">
    <location>
        <begin position="1"/>
        <end position="252"/>
    </location>
</feature>
<accession>C4QY03</accession>
<dbReference type="GeneID" id="8197875"/>
<sequence length="801" mass="89084">MAKTPRKNHTHGGKNLESFKATTARTKGQGRGKGKGMVPGKGKIGGKGKKNYRAERKFSLASDEESDDSSSSLSDVSDNNSRYDLASNFHNVPVFDSTDESDNSSDSDVHSSTSEEKDEEYWKATNAEVNAILGSSSSDSSSDESSSSDGELDYVQLTKEHKARKNLNNNAVPKSTENEHNMPDIIKSKHTKITKSASSTKIDRHNLSDEDLGEEVKPTPKQSNGAEQLEKSVDEPFTIEVPKFKEDEINSDNDYGFEEAKLIRTLQNDNDDLELRVRHTALDNNDDDGTTGEDDDERDSYVFLDEDYLLKEEADAILKDYENYSFPRSPTLKDIDTIQPRRASFFGKQNDELVLLYEPSNEKKNPNQGNSRDVFESDEFQEVFDNSDDSKESDGRSYRDDDDYEDDPGFDYNDFNRSGDEDDENEQETRFDDPYYADFPFSSRNNIQAAVERGSDQEQDSDDDSYLFNYFFKGEGDASSSDAIASDDDELEDDQKVDDNESSNSTDEDEALPKTSNKKIGTKIAKEVLASSKVDPIPPVIGIWTTSDCGKPFEIIDGFSMRSVSENKDSIKSKRVELSVKGAIRDRTKPKGKQTGSVPLLDLDDLLNISESDSDSKAFANTQLNIVTQSNQTAPNAGWAFIASSINPSNVPLSAFRNKGVVAEKDTNHLRRYSSSLQHFNSTTRRLSMAKDDRGLKAGHSLIPKKSKKNKVLEQEVVMAPVKSLRFKTGSKKKIKKSGLSVEADVSKKRIRRQSLAEAAAEGLVPTRGGLFNEDTLIEVEALYADIGKIDELSALLGIDR</sequence>
<protein>
    <submittedName>
        <fullName evidence="2">Uncharacterized protein</fullName>
    </submittedName>
</protein>
<proteinExistence type="predicted"/>
<feature type="compositionally biased region" description="Acidic residues" evidence="1">
    <location>
        <begin position="400"/>
        <end position="409"/>
    </location>
</feature>
<dbReference type="GO" id="GO:0003712">
    <property type="term" value="F:transcription coregulator activity"/>
    <property type="evidence" value="ECO:0007669"/>
    <property type="project" value="InterPro"/>
</dbReference>
<dbReference type="EMBL" id="FN392319">
    <property type="protein sequence ID" value="CAY68126.1"/>
    <property type="molecule type" value="Genomic_DNA"/>
</dbReference>
<dbReference type="HOGENOM" id="CLU_388923_0_0_1"/>
<evidence type="ECO:0000256" key="1">
    <source>
        <dbReference type="SAM" id="MobiDB-lite"/>
    </source>
</evidence>
<evidence type="ECO:0000313" key="2">
    <source>
        <dbReference type="EMBL" id="CAY68126.1"/>
    </source>
</evidence>
<dbReference type="KEGG" id="ppa:PAS_chr1-4_0288"/>
<name>C4QY03_KOMPG</name>
<dbReference type="PANTHER" id="PTHR28057">
    <property type="entry name" value="PROTEIN IFH1-RELATED"/>
    <property type="match status" value="1"/>
</dbReference>
<feature type="compositionally biased region" description="Acidic residues" evidence="1">
    <location>
        <begin position="376"/>
        <end position="387"/>
    </location>
</feature>
<feature type="compositionally biased region" description="Polar residues" evidence="1">
    <location>
        <begin position="166"/>
        <end position="175"/>
    </location>
</feature>
<feature type="region of interest" description="Disordered" evidence="1">
    <location>
        <begin position="280"/>
        <end position="299"/>
    </location>
</feature>
<organism evidence="2 3">
    <name type="scientific">Komagataella phaffii (strain GS115 / ATCC 20864)</name>
    <name type="common">Yeast</name>
    <name type="synonym">Pichia pastoris</name>
    <dbReference type="NCBI Taxonomy" id="644223"/>
    <lineage>
        <taxon>Eukaryota</taxon>
        <taxon>Fungi</taxon>
        <taxon>Dikarya</taxon>
        <taxon>Ascomycota</taxon>
        <taxon>Saccharomycotina</taxon>
        <taxon>Pichiomycetes</taxon>
        <taxon>Pichiales</taxon>
        <taxon>Pichiaceae</taxon>
        <taxon>Komagataella</taxon>
    </lineage>
</organism>
<evidence type="ECO:0000313" key="3">
    <source>
        <dbReference type="Proteomes" id="UP000000314"/>
    </source>
</evidence>
<feature type="region of interest" description="Disordered" evidence="1">
    <location>
        <begin position="356"/>
        <end position="441"/>
    </location>
</feature>
<dbReference type="OrthoDB" id="3980890at2759"/>
<dbReference type="Proteomes" id="UP000000314">
    <property type="component" value="Chromosome 1"/>
</dbReference>
<feature type="compositionally biased region" description="Basic and acidic residues" evidence="1">
    <location>
        <begin position="388"/>
        <end position="399"/>
    </location>
</feature>
<feature type="compositionally biased region" description="Acidic residues" evidence="1">
    <location>
        <begin position="284"/>
        <end position="298"/>
    </location>
</feature>
<feature type="compositionally biased region" description="Low complexity" evidence="1">
    <location>
        <begin position="133"/>
        <end position="149"/>
    </location>
</feature>
<feature type="compositionally biased region" description="Low complexity" evidence="1">
    <location>
        <begin position="69"/>
        <end position="80"/>
    </location>
</feature>
<dbReference type="Pfam" id="PF10380">
    <property type="entry name" value="CRF1"/>
    <property type="match status" value="1"/>
</dbReference>
<reference evidence="2 3" key="1">
    <citation type="journal article" date="2009" name="Nat. Biotechnol.">
        <title>Genome sequence of the recombinant protein production host Pichia pastoris.</title>
        <authorList>
            <person name="De Schutter K."/>
            <person name="Lin Y.C."/>
            <person name="Tiels P."/>
            <person name="Van Hecke A."/>
            <person name="Glinka S."/>
            <person name="Weber-Lehmann J."/>
            <person name="Rouze P."/>
            <person name="Van de Peer Y."/>
            <person name="Callewaert N."/>
        </authorList>
    </citation>
    <scope>NUCLEOTIDE SEQUENCE [LARGE SCALE GENOMIC DNA]</scope>
    <source>
        <strain evidence="3">GS115 / ATCC 20864</strain>
    </source>
</reference>
<dbReference type="AlphaFoldDB" id="C4QY03"/>
<keyword evidence="3" id="KW-1185">Reference proteome</keyword>